<feature type="binding site" evidence="15">
    <location>
        <position position="291"/>
    </location>
    <ligand>
        <name>substrate</name>
    </ligand>
</feature>
<evidence type="ECO:0000256" key="15">
    <source>
        <dbReference type="PIRSR" id="PIRSR000047-2"/>
    </source>
</evidence>
<keyword evidence="5 13" id="KW-0349">Heme</keyword>
<dbReference type="RefSeq" id="XP_020857777.1">
    <property type="nucleotide sequence ID" value="XM_021002118.1"/>
</dbReference>
<dbReference type="PRINTS" id="PR00465">
    <property type="entry name" value="EP450IV"/>
</dbReference>
<dbReference type="InterPro" id="IPR002403">
    <property type="entry name" value="Cyt_P450_E_grp-IV"/>
</dbReference>
<feature type="binding site" evidence="15">
    <location>
        <position position="118"/>
    </location>
    <ligand>
        <name>substrate</name>
    </ligand>
</feature>
<feature type="transmembrane region" description="Helical" evidence="16">
    <location>
        <begin position="282"/>
        <end position="304"/>
    </location>
</feature>
<gene>
    <name evidence="18" type="primary">LOC110219040</name>
</gene>
<evidence type="ECO:0000256" key="16">
    <source>
        <dbReference type="SAM" id="Phobius"/>
    </source>
</evidence>
<evidence type="ECO:0000256" key="9">
    <source>
        <dbReference type="ARBA" id="ARBA00023004"/>
    </source>
</evidence>
<accession>A0A6P5LI26</accession>
<evidence type="ECO:0000256" key="4">
    <source>
        <dbReference type="ARBA" id="ARBA00010617"/>
    </source>
</evidence>
<dbReference type="GO" id="GO:0005506">
    <property type="term" value="F:iron ion binding"/>
    <property type="evidence" value="ECO:0007669"/>
    <property type="project" value="InterPro"/>
</dbReference>
<dbReference type="InterPro" id="IPR036396">
    <property type="entry name" value="Cyt_P450_sf"/>
</dbReference>
<keyword evidence="9 13" id="KW-0408">Iron</keyword>
<proteinExistence type="inferred from homology"/>
<dbReference type="PANTHER" id="PTHR24304:SF0">
    <property type="entry name" value="CYTOCHROME P450 7B1"/>
    <property type="match status" value="1"/>
</dbReference>
<evidence type="ECO:0000256" key="13">
    <source>
        <dbReference type="PIRNR" id="PIRNR000047"/>
    </source>
</evidence>
<evidence type="ECO:0000256" key="1">
    <source>
        <dbReference type="ARBA" id="ARBA00001971"/>
    </source>
</evidence>
<evidence type="ECO:0000256" key="12">
    <source>
        <dbReference type="ARBA" id="ARBA00023221"/>
    </source>
</evidence>
<evidence type="ECO:0000313" key="17">
    <source>
        <dbReference type="Proteomes" id="UP000515140"/>
    </source>
</evidence>
<dbReference type="GO" id="GO:0042632">
    <property type="term" value="P:cholesterol homeostasis"/>
    <property type="evidence" value="ECO:0007669"/>
    <property type="project" value="TreeGrafter"/>
</dbReference>
<keyword evidence="8" id="KW-0560">Oxidoreductase</keyword>
<keyword evidence="10" id="KW-0443">Lipid metabolism</keyword>
<evidence type="ECO:0000256" key="3">
    <source>
        <dbReference type="ARBA" id="ARBA00004860"/>
    </source>
</evidence>
<keyword evidence="17" id="KW-1185">Reference proteome</keyword>
<name>A0A6P5LI26_PHACI</name>
<dbReference type="SUPFAM" id="SSF48264">
    <property type="entry name" value="Cytochrome P450"/>
    <property type="match status" value="1"/>
</dbReference>
<dbReference type="InterPro" id="IPR024204">
    <property type="entry name" value="Cyt_P450_CYP7A1-type"/>
</dbReference>
<dbReference type="CDD" id="cd20632">
    <property type="entry name" value="CYP7B1"/>
    <property type="match status" value="1"/>
</dbReference>
<keyword evidence="7 13" id="KW-0256">Endoplasmic reticulum</keyword>
<dbReference type="FunCoup" id="A0A6P5LI26">
    <property type="interactions" value="245"/>
</dbReference>
<dbReference type="AlphaFoldDB" id="A0A6P5LI26"/>
<evidence type="ECO:0000256" key="11">
    <source>
        <dbReference type="ARBA" id="ARBA00023136"/>
    </source>
</evidence>
<keyword evidence="6 13" id="KW-0479">Metal-binding</keyword>
<dbReference type="Pfam" id="PF00067">
    <property type="entry name" value="p450"/>
    <property type="match status" value="1"/>
</dbReference>
<keyword evidence="12" id="KW-0753">Steroid metabolism</keyword>
<dbReference type="InParanoid" id="A0A6P5LI26"/>
<evidence type="ECO:0000256" key="5">
    <source>
        <dbReference type="ARBA" id="ARBA00022617"/>
    </source>
</evidence>
<dbReference type="KEGG" id="pcw:110219040"/>
<evidence type="ECO:0000256" key="2">
    <source>
        <dbReference type="ARBA" id="ARBA00004586"/>
    </source>
</evidence>
<feature type="transmembrane region" description="Helical" evidence="16">
    <location>
        <begin position="6"/>
        <end position="30"/>
    </location>
</feature>
<evidence type="ECO:0000256" key="14">
    <source>
        <dbReference type="PIRSR" id="PIRSR000047-1"/>
    </source>
</evidence>
<keyword evidence="16" id="KW-0812">Transmembrane</keyword>
<keyword evidence="16" id="KW-1133">Transmembrane helix</keyword>
<dbReference type="GO" id="GO:0006699">
    <property type="term" value="P:bile acid biosynthetic process"/>
    <property type="evidence" value="ECO:0007669"/>
    <property type="project" value="TreeGrafter"/>
</dbReference>
<evidence type="ECO:0000256" key="7">
    <source>
        <dbReference type="ARBA" id="ARBA00022824"/>
    </source>
</evidence>
<organism evidence="17 18">
    <name type="scientific">Phascolarctos cinereus</name>
    <name type="common">Koala</name>
    <dbReference type="NCBI Taxonomy" id="38626"/>
    <lineage>
        <taxon>Eukaryota</taxon>
        <taxon>Metazoa</taxon>
        <taxon>Chordata</taxon>
        <taxon>Craniata</taxon>
        <taxon>Vertebrata</taxon>
        <taxon>Euteleostomi</taxon>
        <taxon>Mammalia</taxon>
        <taxon>Metatheria</taxon>
        <taxon>Diprotodontia</taxon>
        <taxon>Phascolarctidae</taxon>
        <taxon>Phascolarctos</taxon>
    </lineage>
</organism>
<feature type="binding site" description="axial binding residue" evidence="14">
    <location>
        <position position="444"/>
    </location>
    <ligand>
        <name>heme</name>
        <dbReference type="ChEBI" id="CHEBI:30413"/>
    </ligand>
    <ligandPart>
        <name>Fe</name>
        <dbReference type="ChEBI" id="CHEBI:18248"/>
    </ligandPart>
</feature>
<evidence type="ECO:0000256" key="6">
    <source>
        <dbReference type="ARBA" id="ARBA00022723"/>
    </source>
</evidence>
<dbReference type="GO" id="GO:0020037">
    <property type="term" value="F:heme binding"/>
    <property type="evidence" value="ECO:0007669"/>
    <property type="project" value="InterPro"/>
</dbReference>
<dbReference type="GO" id="GO:0008396">
    <property type="term" value="F:oxysterol 7-alpha-hydroxylase activity"/>
    <property type="evidence" value="ECO:0007669"/>
    <property type="project" value="TreeGrafter"/>
</dbReference>
<protein>
    <submittedName>
        <fullName evidence="18">25-hydroxycholesterol 7-alpha-hydroxylase</fullName>
    </submittedName>
</protein>
<dbReference type="Proteomes" id="UP000515140">
    <property type="component" value="Unplaced"/>
</dbReference>
<dbReference type="InterPro" id="IPR050529">
    <property type="entry name" value="CYP450_sterol_14alpha_dmase"/>
</dbReference>
<keyword evidence="11 13" id="KW-0472">Membrane</keyword>
<comment type="subcellular location">
    <subcellularLocation>
        <location evidence="2 13">Endoplasmic reticulum membrane</location>
    </subcellularLocation>
</comment>
<dbReference type="Gene3D" id="1.10.630.10">
    <property type="entry name" value="Cytochrome P450"/>
    <property type="match status" value="1"/>
</dbReference>
<evidence type="ECO:0000256" key="10">
    <source>
        <dbReference type="ARBA" id="ARBA00023098"/>
    </source>
</evidence>
<dbReference type="GO" id="GO:0005789">
    <property type="term" value="C:endoplasmic reticulum membrane"/>
    <property type="evidence" value="ECO:0007669"/>
    <property type="project" value="UniProtKB-SubCell"/>
</dbReference>
<sequence length="501" mass="58622">MGPSWLQWLLKHLLCLPGLAIATILLLVALGVRGRRRRRPGEPPLINGLIPFFGVSFQIQKNTFKCLQDYQKKYGNTFTLQINGNYFTFVLDPFQYPLVLKNHKQFNFNKFGKELARKVFLLPNETPRMEKTMREGYKYLKSNFLDLCSYNLMQNLQHIMKEQLLQAKNGEKNQLYKFCTSIIFEATYLTLYGKDPGTNSGEVIHELMEDFVKFDDKFLSFLSPLPTWSLRAAKDIREKLIQNFSSERISKMQGISEVVRARQILLEQFTELQDYERGAHHFIFLWASVANTIPATFWTMYYLLQHPEAVAVLRDEVDHLLQSTGQKKEPDFNILFTREQLDSLVYLESSINETLRMASVSSNVRFNEEDITLNLGNGEVNLRKGDLTIIYPPFLHYDPEIFEQPEEFKFDRFVEDGKKKTTFFKRGQELPYFLIPFGSGISKCPGRFLAVLQIKQFIILFFMYFDAELIEDKPPKFKNSRILFGIQDPQSDVSFRYKLRC</sequence>
<evidence type="ECO:0000313" key="18">
    <source>
        <dbReference type="RefSeq" id="XP_020857777.1"/>
    </source>
</evidence>
<reference evidence="18" key="1">
    <citation type="submission" date="2025-08" db="UniProtKB">
        <authorList>
            <consortium name="RefSeq"/>
        </authorList>
    </citation>
    <scope>IDENTIFICATION</scope>
    <source>
        <tissue evidence="18">Spleen</tissue>
    </source>
</reference>
<comment type="similarity">
    <text evidence="4 13">Belongs to the cytochrome P450 family.</text>
</comment>
<comment type="cofactor">
    <cofactor evidence="1 13 14">
        <name>heme</name>
        <dbReference type="ChEBI" id="CHEBI:30413"/>
    </cofactor>
</comment>
<evidence type="ECO:0000256" key="8">
    <source>
        <dbReference type="ARBA" id="ARBA00023002"/>
    </source>
</evidence>
<comment type="pathway">
    <text evidence="3">Lipid metabolism; bile acid biosynthesis.</text>
</comment>
<dbReference type="PANTHER" id="PTHR24304">
    <property type="entry name" value="CYTOCHROME P450 FAMILY 7"/>
    <property type="match status" value="1"/>
</dbReference>
<dbReference type="InterPro" id="IPR001128">
    <property type="entry name" value="Cyt_P450"/>
</dbReference>
<dbReference type="GeneID" id="110219040"/>
<dbReference type="PIRSF" id="PIRSF000047">
    <property type="entry name" value="Cytochrome_CYPVIIA1"/>
    <property type="match status" value="1"/>
</dbReference>